<gene>
    <name evidence="1" type="ORF">KC01_LOCUS31485</name>
</gene>
<dbReference type="EMBL" id="OZ035826">
    <property type="protein sequence ID" value="CAL1603882.1"/>
    <property type="molecule type" value="Genomic_DNA"/>
</dbReference>
<name>A0AAV2LUS8_KNICA</name>
<evidence type="ECO:0000313" key="1">
    <source>
        <dbReference type="EMBL" id="CAL1603882.1"/>
    </source>
</evidence>
<dbReference type="AlphaFoldDB" id="A0AAV2LUS8"/>
<protein>
    <submittedName>
        <fullName evidence="1">Uncharacterized protein</fullName>
    </submittedName>
</protein>
<accession>A0AAV2LUS8</accession>
<dbReference type="Proteomes" id="UP001497482">
    <property type="component" value="Chromosome 4"/>
</dbReference>
<evidence type="ECO:0000313" key="2">
    <source>
        <dbReference type="Proteomes" id="UP001497482"/>
    </source>
</evidence>
<reference evidence="1 2" key="1">
    <citation type="submission" date="2024-04" db="EMBL/GenBank/DDBJ databases">
        <authorList>
            <person name="Waldvogel A.-M."/>
            <person name="Schoenle A."/>
        </authorList>
    </citation>
    <scope>NUCLEOTIDE SEQUENCE [LARGE SCALE GENOMIC DNA]</scope>
</reference>
<keyword evidence="2" id="KW-1185">Reference proteome</keyword>
<organism evidence="1 2">
    <name type="scientific">Knipowitschia caucasica</name>
    <name type="common">Caucasian dwarf goby</name>
    <name type="synonym">Pomatoschistus caucasicus</name>
    <dbReference type="NCBI Taxonomy" id="637954"/>
    <lineage>
        <taxon>Eukaryota</taxon>
        <taxon>Metazoa</taxon>
        <taxon>Chordata</taxon>
        <taxon>Craniata</taxon>
        <taxon>Vertebrata</taxon>
        <taxon>Euteleostomi</taxon>
        <taxon>Actinopterygii</taxon>
        <taxon>Neopterygii</taxon>
        <taxon>Teleostei</taxon>
        <taxon>Neoteleostei</taxon>
        <taxon>Acanthomorphata</taxon>
        <taxon>Gobiaria</taxon>
        <taxon>Gobiiformes</taxon>
        <taxon>Gobioidei</taxon>
        <taxon>Gobiidae</taxon>
        <taxon>Gobiinae</taxon>
        <taxon>Knipowitschia</taxon>
    </lineage>
</organism>
<sequence>MRLSCAKLRYILSVSSAQDFAGVSHLSALDIMNPHIAQASPQTQTCRLVHSPGLQLCPPAACAAECRCSPLAAGSMQSCRYDGSAHL</sequence>
<proteinExistence type="predicted"/>